<dbReference type="STRING" id="93057.EU95_0672"/>
<reference evidence="2" key="1">
    <citation type="journal article" date="2014" name="Sci. Data">
        <title>Genomes of diverse isolates of the marine cyanobacterium Prochlorococcus.</title>
        <authorList>
            <person name="Biller S."/>
            <person name="Berube P."/>
            <person name="Thompson J."/>
            <person name="Kelly L."/>
            <person name="Roggensack S."/>
            <person name="Awad L."/>
            <person name="Roache-Johnson K."/>
            <person name="Ding H."/>
            <person name="Giovannoni S.J."/>
            <person name="Moore L.R."/>
            <person name="Chisholm S.W."/>
        </authorList>
    </citation>
    <scope>NUCLEOTIDE SEQUENCE [LARGE SCALE GENOMIC DNA]</scope>
    <source>
        <strain evidence="2">MIT 9201</strain>
    </source>
</reference>
<comment type="caution">
    <text evidence="1">The sequence shown here is derived from an EMBL/GenBank/DDBJ whole genome shotgun (WGS) entry which is preliminary data.</text>
</comment>
<dbReference type="Proteomes" id="UP000030355">
    <property type="component" value="Unassembled WGS sequence"/>
</dbReference>
<organism evidence="1 2">
    <name type="scientific">Prochlorococcus marinus str. MIT 9201</name>
    <dbReference type="NCBI Taxonomy" id="93057"/>
    <lineage>
        <taxon>Bacteria</taxon>
        <taxon>Bacillati</taxon>
        <taxon>Cyanobacteriota</taxon>
        <taxon>Cyanophyceae</taxon>
        <taxon>Synechococcales</taxon>
        <taxon>Prochlorococcaceae</taxon>
        <taxon>Prochlorococcus</taxon>
    </lineage>
</organism>
<gene>
    <name evidence="1" type="ORF">EU95_0672</name>
</gene>
<protein>
    <submittedName>
        <fullName evidence="1">Uncharacterized protein</fullName>
    </submittedName>
</protein>
<sequence>MASLINPKYSNYKKNNEILYWNIHSFIWNIYNDRVGIKD</sequence>
<proteinExistence type="predicted"/>
<name>A0A0A2A6G3_PROMR</name>
<evidence type="ECO:0000313" key="2">
    <source>
        <dbReference type="Proteomes" id="UP000030355"/>
    </source>
</evidence>
<accession>A0A0A2A6G3</accession>
<dbReference type="EMBL" id="JNAL01000008">
    <property type="protein sequence ID" value="KGF96436.1"/>
    <property type="molecule type" value="Genomic_DNA"/>
</dbReference>
<evidence type="ECO:0000313" key="1">
    <source>
        <dbReference type="EMBL" id="KGF96436.1"/>
    </source>
</evidence>
<dbReference type="AlphaFoldDB" id="A0A0A2A6G3"/>